<reference evidence="1 2" key="1">
    <citation type="submission" date="2016-07" db="EMBL/GenBank/DDBJ databases">
        <title>Pervasive Adenine N6-methylation of Active Genes in Fungi.</title>
        <authorList>
            <consortium name="DOE Joint Genome Institute"/>
            <person name="Mondo S.J."/>
            <person name="Dannebaum R.O."/>
            <person name="Kuo R.C."/>
            <person name="Labutti K."/>
            <person name="Haridas S."/>
            <person name="Kuo A."/>
            <person name="Salamov A."/>
            <person name="Ahrendt S.R."/>
            <person name="Lipzen A."/>
            <person name="Sullivan W."/>
            <person name="Andreopoulos W.B."/>
            <person name="Clum A."/>
            <person name="Lindquist E."/>
            <person name="Daum C."/>
            <person name="Ramamoorthy G.K."/>
            <person name="Gryganskyi A."/>
            <person name="Culley D."/>
            <person name="Magnuson J.K."/>
            <person name="James T.Y."/>
            <person name="O'Malley M.A."/>
            <person name="Stajich J.E."/>
            <person name="Spatafora J.W."/>
            <person name="Visel A."/>
            <person name="Grigoriev I.V."/>
        </authorList>
    </citation>
    <scope>NUCLEOTIDE SEQUENCE [LARGE SCALE GENOMIC DNA]</scope>
    <source>
        <strain evidence="1 2">CBS 129021</strain>
    </source>
</reference>
<protein>
    <submittedName>
        <fullName evidence="1">Uncharacterized protein</fullName>
    </submittedName>
</protein>
<dbReference type="RefSeq" id="XP_040709261.1">
    <property type="nucleotide sequence ID" value="XM_040853692.1"/>
</dbReference>
<dbReference type="EMBL" id="MCFJ01000033">
    <property type="protein sequence ID" value="ORY54573.1"/>
    <property type="molecule type" value="Genomic_DNA"/>
</dbReference>
<gene>
    <name evidence="1" type="ORF">BCR38DRAFT_148181</name>
</gene>
<proteinExistence type="predicted"/>
<accession>A0A1Y2D5L3</accession>
<dbReference type="GeneID" id="63769904"/>
<name>A0A1Y2D5L3_9PEZI</name>
<dbReference type="InParanoid" id="A0A1Y2D5L3"/>
<evidence type="ECO:0000313" key="1">
    <source>
        <dbReference type="EMBL" id="ORY54573.1"/>
    </source>
</evidence>
<sequence length="166" mass="18854">MPFPSSKPPGNPTPVPYTMRWLNRCFISRCTTALTRSIWRFSPPESETPAAICVVTPQRPERHTQTHGMVNDSATLYVTRKATIRPYCFPSLAKRDNYLVAMLCQARESKMQEGSPRPHVHASFQDRPCFDFSAVVREAPSIFESIVVLPYVMAKYTFLSTLLLVL</sequence>
<dbReference type="Proteomes" id="UP000193689">
    <property type="component" value="Unassembled WGS sequence"/>
</dbReference>
<evidence type="ECO:0000313" key="2">
    <source>
        <dbReference type="Proteomes" id="UP000193689"/>
    </source>
</evidence>
<dbReference type="AlphaFoldDB" id="A0A1Y2D5L3"/>
<keyword evidence="2" id="KW-1185">Reference proteome</keyword>
<comment type="caution">
    <text evidence="1">The sequence shown here is derived from an EMBL/GenBank/DDBJ whole genome shotgun (WGS) entry which is preliminary data.</text>
</comment>
<organism evidence="1 2">
    <name type="scientific">Pseudomassariella vexata</name>
    <dbReference type="NCBI Taxonomy" id="1141098"/>
    <lineage>
        <taxon>Eukaryota</taxon>
        <taxon>Fungi</taxon>
        <taxon>Dikarya</taxon>
        <taxon>Ascomycota</taxon>
        <taxon>Pezizomycotina</taxon>
        <taxon>Sordariomycetes</taxon>
        <taxon>Xylariomycetidae</taxon>
        <taxon>Amphisphaeriales</taxon>
        <taxon>Pseudomassariaceae</taxon>
        <taxon>Pseudomassariella</taxon>
    </lineage>
</organism>